<reference evidence="5 6" key="1">
    <citation type="submission" date="2021-01" db="EMBL/GenBank/DDBJ databases">
        <title>Whole genome shotgun sequence of Actinoplanes humidus NBRC 14915.</title>
        <authorList>
            <person name="Komaki H."/>
            <person name="Tamura T."/>
        </authorList>
    </citation>
    <scope>NUCLEOTIDE SEQUENCE [LARGE SCALE GENOMIC DNA]</scope>
    <source>
        <strain evidence="5 6">NBRC 14915</strain>
    </source>
</reference>
<sequence>MRLPRRMTAFAAAPALILTALAGCSSDSDVSTRTKIVIGADLALGSAVDNAYADALQLRIEQINASNKLPDHELELRVMDNRSESKQSLSNISTLADDPGIAAIITGECDECVVGAAKTINDKRVPTIALAAADQVATPIESRRYLFKIGPNGSDSAAALTAELDRSGKKKVAIVYANNLYGNGVRSHLVSELQKKPQITVIEPAPVKPTATDVSQVIETVTADKPDALVVLTGSDQATAAVTAAKAAKFKGQVYFDAAAANDLFVPQEAAVATENTTMVFTQILAIDDVIATSPAKAARKQWFRDYTSRYGSYSGVASFGADAVDLIADAVVRAGGDRQRLRDVLETSQTDGLSGPLRLTPDNHSGLMPQALTLLVARSGRWRLLS</sequence>
<keyword evidence="2 3" id="KW-0732">Signal</keyword>
<evidence type="ECO:0000313" key="5">
    <source>
        <dbReference type="EMBL" id="GIE19122.1"/>
    </source>
</evidence>
<keyword evidence="6" id="KW-1185">Reference proteome</keyword>
<evidence type="ECO:0000259" key="4">
    <source>
        <dbReference type="Pfam" id="PF13458"/>
    </source>
</evidence>
<evidence type="ECO:0000256" key="1">
    <source>
        <dbReference type="ARBA" id="ARBA00010062"/>
    </source>
</evidence>
<feature type="signal peptide" evidence="3">
    <location>
        <begin position="1"/>
        <end position="22"/>
    </location>
</feature>
<evidence type="ECO:0000256" key="2">
    <source>
        <dbReference type="ARBA" id="ARBA00022729"/>
    </source>
</evidence>
<proteinExistence type="inferred from homology"/>
<dbReference type="SUPFAM" id="SSF53822">
    <property type="entry name" value="Periplasmic binding protein-like I"/>
    <property type="match status" value="1"/>
</dbReference>
<evidence type="ECO:0000313" key="6">
    <source>
        <dbReference type="Proteomes" id="UP000603200"/>
    </source>
</evidence>
<gene>
    <name evidence="5" type="ORF">Ahu01nite_022240</name>
</gene>
<dbReference type="EMBL" id="BOMN01000027">
    <property type="protein sequence ID" value="GIE19122.1"/>
    <property type="molecule type" value="Genomic_DNA"/>
</dbReference>
<protein>
    <submittedName>
        <fullName evidence="5">Branched chain amino acid ABC transporter substrate-binding protein</fullName>
    </submittedName>
</protein>
<organism evidence="5 6">
    <name type="scientific">Winogradskya humida</name>
    <dbReference type="NCBI Taxonomy" id="113566"/>
    <lineage>
        <taxon>Bacteria</taxon>
        <taxon>Bacillati</taxon>
        <taxon>Actinomycetota</taxon>
        <taxon>Actinomycetes</taxon>
        <taxon>Micromonosporales</taxon>
        <taxon>Micromonosporaceae</taxon>
        <taxon>Winogradskya</taxon>
    </lineage>
</organism>
<dbReference type="InterPro" id="IPR028082">
    <property type="entry name" value="Peripla_BP_I"/>
</dbReference>
<dbReference type="InterPro" id="IPR028081">
    <property type="entry name" value="Leu-bd"/>
</dbReference>
<evidence type="ECO:0000256" key="3">
    <source>
        <dbReference type="SAM" id="SignalP"/>
    </source>
</evidence>
<feature type="domain" description="Leucine-binding protein" evidence="4">
    <location>
        <begin position="46"/>
        <end position="370"/>
    </location>
</feature>
<comment type="caution">
    <text evidence="5">The sequence shown here is derived from an EMBL/GenBank/DDBJ whole genome shotgun (WGS) entry which is preliminary data.</text>
</comment>
<dbReference type="Gene3D" id="3.40.50.2300">
    <property type="match status" value="2"/>
</dbReference>
<accession>A0ABQ3ZKS7</accession>
<dbReference type="Pfam" id="PF13458">
    <property type="entry name" value="Peripla_BP_6"/>
    <property type="match status" value="1"/>
</dbReference>
<comment type="similarity">
    <text evidence="1">Belongs to the leucine-binding protein family.</text>
</comment>
<name>A0ABQ3ZKS7_9ACTN</name>
<dbReference type="PANTHER" id="PTHR30483">
    <property type="entry name" value="LEUCINE-SPECIFIC-BINDING PROTEIN"/>
    <property type="match status" value="1"/>
</dbReference>
<dbReference type="PROSITE" id="PS51257">
    <property type="entry name" value="PROKAR_LIPOPROTEIN"/>
    <property type="match status" value="1"/>
</dbReference>
<feature type="chain" id="PRO_5045675507" evidence="3">
    <location>
        <begin position="23"/>
        <end position="387"/>
    </location>
</feature>
<dbReference type="Proteomes" id="UP000603200">
    <property type="component" value="Unassembled WGS sequence"/>
</dbReference>
<dbReference type="PANTHER" id="PTHR30483:SF38">
    <property type="entry name" value="BLR7848 PROTEIN"/>
    <property type="match status" value="1"/>
</dbReference>
<dbReference type="InterPro" id="IPR051010">
    <property type="entry name" value="BCAA_transport"/>
</dbReference>